<dbReference type="InterPro" id="IPR038610">
    <property type="entry name" value="FliK-like_C_sf"/>
</dbReference>
<feature type="region of interest" description="Disordered" evidence="4">
    <location>
        <begin position="600"/>
        <end position="664"/>
    </location>
</feature>
<organism evidence="6 7">
    <name type="scientific">Vibrio viridaestus</name>
    <dbReference type="NCBI Taxonomy" id="2487322"/>
    <lineage>
        <taxon>Bacteria</taxon>
        <taxon>Pseudomonadati</taxon>
        <taxon>Pseudomonadota</taxon>
        <taxon>Gammaproteobacteria</taxon>
        <taxon>Vibrionales</taxon>
        <taxon>Vibrionaceae</taxon>
        <taxon>Vibrio</taxon>
    </lineage>
</organism>
<feature type="region of interest" description="Disordered" evidence="4">
    <location>
        <begin position="169"/>
        <end position="188"/>
    </location>
</feature>
<dbReference type="GO" id="GO:0044780">
    <property type="term" value="P:bacterial-type flagellum assembly"/>
    <property type="evidence" value="ECO:0007669"/>
    <property type="project" value="InterPro"/>
</dbReference>
<keyword evidence="6" id="KW-0282">Flagellum</keyword>
<protein>
    <submittedName>
        <fullName evidence="6">Flagellar hook-length control protein FliK</fullName>
    </submittedName>
</protein>
<dbReference type="AlphaFoldDB" id="A0A3N9TII3"/>
<keyword evidence="6" id="KW-0966">Cell projection</keyword>
<proteinExistence type="inferred from homology"/>
<feature type="region of interest" description="Disordered" evidence="4">
    <location>
        <begin position="1"/>
        <end position="30"/>
    </location>
</feature>
<dbReference type="Gene3D" id="3.30.750.140">
    <property type="match status" value="1"/>
</dbReference>
<dbReference type="PANTHER" id="PTHR37533:SF2">
    <property type="entry name" value="FLAGELLAR HOOK-LENGTH CONTROL PROTEIN"/>
    <property type="match status" value="1"/>
</dbReference>
<dbReference type="Proteomes" id="UP000281112">
    <property type="component" value="Unassembled WGS sequence"/>
</dbReference>
<reference evidence="6 7" key="1">
    <citation type="submission" date="2018-11" db="EMBL/GenBank/DDBJ databases">
        <title>Vibrio LJC006 sp. nov., isolated from seawater during the bloom of the enteromorpha.</title>
        <authorList>
            <person name="Liang J."/>
        </authorList>
    </citation>
    <scope>NUCLEOTIDE SEQUENCE [LARGE SCALE GENOMIC DNA]</scope>
    <source>
        <strain evidence="6 7">LJC006</strain>
    </source>
</reference>
<feature type="compositionally biased region" description="Polar residues" evidence="4">
    <location>
        <begin position="211"/>
        <end position="228"/>
    </location>
</feature>
<evidence type="ECO:0000313" key="7">
    <source>
        <dbReference type="Proteomes" id="UP000281112"/>
    </source>
</evidence>
<dbReference type="PANTHER" id="PTHR37533">
    <property type="entry name" value="FLAGELLAR HOOK-LENGTH CONTROL PROTEIN"/>
    <property type="match status" value="1"/>
</dbReference>
<gene>
    <name evidence="6" type="ORF">EES38_05830</name>
</gene>
<feature type="compositionally biased region" description="Polar residues" evidence="4">
    <location>
        <begin position="1"/>
        <end position="16"/>
    </location>
</feature>
<keyword evidence="7" id="KW-1185">Reference proteome</keyword>
<accession>A0A3N9TII3</accession>
<keyword evidence="3" id="KW-1005">Bacterial flagellum biogenesis</keyword>
<feature type="compositionally biased region" description="Polar residues" evidence="4">
    <location>
        <begin position="98"/>
        <end position="119"/>
    </location>
</feature>
<evidence type="ECO:0000259" key="5">
    <source>
        <dbReference type="Pfam" id="PF02120"/>
    </source>
</evidence>
<dbReference type="InterPro" id="IPR021136">
    <property type="entry name" value="Flagellar_hook_control-like_C"/>
</dbReference>
<comment type="caution">
    <text evidence="6">The sequence shown here is derived from an EMBL/GenBank/DDBJ whole genome shotgun (WGS) entry which is preliminary data.</text>
</comment>
<sequence>MKINLGTTSDVSNVKTTPKVDGKSDKSEDDSFFGKLAALFSGGDSKESQVKTAVGKGDSSTQGKLEAKTDAEAAKLGDDEAVGEKLKSLTADGDIDTAKQSKVSGESSAELTPDSQALKTSDPGEKTDKLAQSAMPQLEESESEGDVSSVMDEGKTVLNRLKEANGTLVSGKALPQDSRLDTESVKNTEIDGQETIDVTQLKGVKEVKIPSKTSHNQQVTPSQDNNGVNRGPQFDFVTDSQHVSLEQPVDIDTLPIPNDIKKMLAELPPEEAQEVVSQYLVSQDKEISPEMTDGIQGSLPSNAVQPLEQNAAESMPEEPIRTRDSLLSAQHKMSEGDNIPTQEQLAYFSPNLNMAASGQQQQSEALVVMGDDGQFINLDSLSKAEIEKLAHKQGKTIDQLLASAVQMNTVQHQSQFAAIQQADKQALNSVAIPTANDASAPLNSVAATDVAAQMAKNMNRSLDPRFGLDSDNRKLDIRELEGDKISKDGHMSQSFSAIHNQATQSLTQLSKLDAAQAQPPVHINKEMASDQLAERVQMMLSKNLKNIDIRLDPPELGKVHIRMHMNGDATSVQFTVANHHARDALENSLPRLREMLSQQGVQVGDTAVQQQSSQQQNGYAASGREQSQGGNSGVDSGFGAENTESDVTLTMNVKNPRDGISYYA</sequence>
<feature type="region of interest" description="Disordered" evidence="4">
    <location>
        <begin position="209"/>
        <end position="235"/>
    </location>
</feature>
<dbReference type="PRINTS" id="PR01007">
    <property type="entry name" value="FLGHOOKFLIK"/>
</dbReference>
<evidence type="ECO:0000256" key="1">
    <source>
        <dbReference type="ARBA" id="ARBA00003944"/>
    </source>
</evidence>
<comment type="similarity">
    <text evidence="2">Belongs to the FliK family.</text>
</comment>
<dbReference type="EMBL" id="RJVQ01000002">
    <property type="protein sequence ID" value="RQW64107.1"/>
    <property type="molecule type" value="Genomic_DNA"/>
</dbReference>
<dbReference type="InterPro" id="IPR001635">
    <property type="entry name" value="Flag_hook_Flik"/>
</dbReference>
<dbReference type="CDD" id="cd17470">
    <property type="entry name" value="T3SS_Flik_C"/>
    <property type="match status" value="1"/>
</dbReference>
<feature type="compositionally biased region" description="Basic and acidic residues" evidence="4">
    <location>
        <begin position="178"/>
        <end position="188"/>
    </location>
</feature>
<evidence type="ECO:0000313" key="6">
    <source>
        <dbReference type="EMBL" id="RQW64107.1"/>
    </source>
</evidence>
<dbReference type="GO" id="GO:0009424">
    <property type="term" value="C:bacterial-type flagellum hook"/>
    <property type="evidence" value="ECO:0007669"/>
    <property type="project" value="InterPro"/>
</dbReference>
<dbReference type="OrthoDB" id="1792985at2"/>
<keyword evidence="6" id="KW-0969">Cilium</keyword>
<feature type="compositionally biased region" description="Basic and acidic residues" evidence="4">
    <location>
        <begin position="65"/>
        <end position="87"/>
    </location>
</feature>
<evidence type="ECO:0000256" key="3">
    <source>
        <dbReference type="ARBA" id="ARBA00022795"/>
    </source>
</evidence>
<dbReference type="Pfam" id="PF02120">
    <property type="entry name" value="Flg_hook"/>
    <property type="match status" value="1"/>
</dbReference>
<feature type="region of interest" description="Disordered" evidence="4">
    <location>
        <begin position="43"/>
        <end position="151"/>
    </location>
</feature>
<evidence type="ECO:0000256" key="2">
    <source>
        <dbReference type="ARBA" id="ARBA00009149"/>
    </source>
</evidence>
<dbReference type="InterPro" id="IPR052563">
    <property type="entry name" value="FliK"/>
</dbReference>
<dbReference type="RefSeq" id="WP_124936227.1">
    <property type="nucleotide sequence ID" value="NZ_RJVQ01000002.1"/>
</dbReference>
<comment type="function">
    <text evidence="1">Controls the length of the flagellar hook.</text>
</comment>
<evidence type="ECO:0000256" key="4">
    <source>
        <dbReference type="SAM" id="MobiDB-lite"/>
    </source>
</evidence>
<feature type="domain" description="Flagellar hook-length control protein-like C-terminal" evidence="5">
    <location>
        <begin position="534"/>
        <end position="616"/>
    </location>
</feature>
<name>A0A3N9TII3_9VIBR</name>